<dbReference type="Gene3D" id="2.60.120.920">
    <property type="match status" value="1"/>
</dbReference>
<gene>
    <name evidence="3" type="ORF">CSSPJE1EN2_LOCUS4594</name>
</gene>
<evidence type="ECO:0000313" key="4">
    <source>
        <dbReference type="Proteomes" id="UP001497522"/>
    </source>
</evidence>
<keyword evidence="4" id="KW-1185">Reference proteome</keyword>
<dbReference type="InterPro" id="IPR044736">
    <property type="entry name" value="Gid1/RanBPM/SPLA_SPRY"/>
</dbReference>
<dbReference type="PANTHER" id="PTHR12864">
    <property type="entry name" value="RAN BINDING PROTEIN 9-RELATED"/>
    <property type="match status" value="1"/>
</dbReference>
<feature type="transmembrane region" description="Helical" evidence="1">
    <location>
        <begin position="6"/>
        <end position="30"/>
    </location>
</feature>
<dbReference type="EMBL" id="OZ023713">
    <property type="protein sequence ID" value="CAK9861599.1"/>
    <property type="molecule type" value="Genomic_DNA"/>
</dbReference>
<sequence length="478" mass="52787">MGDPSWAVILPVAAAVLPSILLLLLLLAYIRKLWRAAQSARESELVVDQREAALLRSARMASLWRASRPVRAFNWSEHPSHVMTAVEHGWAAFAFSYSAPPATWFSNAQLAASHQYHHHHHHHQHLHQQVSMWGLCHACANSIKFREPENTWNTGGAGEYMQQIRLNPGVTRLSTHHGCVMPVQAVQTAMPLPGPTLGPCPYPQESYFEVSILAVGNEYSFGHSSLTGSERCDVDELKGTVGSELTTTTVVHVVDSLRVRGGASLFPRVVEHADDIDWDELLAIGLAAADAPPFRLPGFEPSSIGFLSADGQCYVNGSPNLDAKDQCTTRRRQYGGVKTIVGCGFEPRKKKVYFTINGELIHEATLKGNEFGKPLYPTLASNFDVTLLVNLGQSSFHYMPANVGRIANPSCQLLQSITTVNDMYHNDGADLFSMGQLHSHWLSELEYANSPDFQHHHVLSEAESDLFEIVLEGQALKR</sequence>
<keyword evidence="1" id="KW-1133">Transmembrane helix</keyword>
<keyword evidence="1" id="KW-0812">Transmembrane</keyword>
<organism evidence="3 4">
    <name type="scientific">Sphagnum jensenii</name>
    <dbReference type="NCBI Taxonomy" id="128206"/>
    <lineage>
        <taxon>Eukaryota</taxon>
        <taxon>Viridiplantae</taxon>
        <taxon>Streptophyta</taxon>
        <taxon>Embryophyta</taxon>
        <taxon>Bryophyta</taxon>
        <taxon>Sphagnophytina</taxon>
        <taxon>Sphagnopsida</taxon>
        <taxon>Sphagnales</taxon>
        <taxon>Sphagnaceae</taxon>
        <taxon>Sphagnum</taxon>
    </lineage>
</organism>
<dbReference type="SMART" id="SM00449">
    <property type="entry name" value="SPRY"/>
    <property type="match status" value="1"/>
</dbReference>
<proteinExistence type="predicted"/>
<dbReference type="Proteomes" id="UP001497522">
    <property type="component" value="Chromosome 12"/>
</dbReference>
<dbReference type="InterPro" id="IPR001870">
    <property type="entry name" value="B30.2/SPRY"/>
</dbReference>
<evidence type="ECO:0000313" key="3">
    <source>
        <dbReference type="EMBL" id="CAK9861599.1"/>
    </source>
</evidence>
<dbReference type="Pfam" id="PF00622">
    <property type="entry name" value="SPRY"/>
    <property type="match status" value="1"/>
</dbReference>
<keyword evidence="1" id="KW-0472">Membrane</keyword>
<reference evidence="3" key="1">
    <citation type="submission" date="2024-03" db="EMBL/GenBank/DDBJ databases">
        <authorList>
            <consortium name="ELIXIR-Norway"/>
            <consortium name="Elixir Norway"/>
        </authorList>
    </citation>
    <scope>NUCLEOTIDE SEQUENCE</scope>
</reference>
<name>A0ABP1AGE1_9BRYO</name>
<dbReference type="PROSITE" id="PS50188">
    <property type="entry name" value="B302_SPRY"/>
    <property type="match status" value="1"/>
</dbReference>
<dbReference type="CDD" id="cd12885">
    <property type="entry name" value="SPRY_RanBP_like"/>
    <property type="match status" value="1"/>
</dbReference>
<dbReference type="InterPro" id="IPR050618">
    <property type="entry name" value="Ubq-SigPath_Reg"/>
</dbReference>
<evidence type="ECO:0000256" key="1">
    <source>
        <dbReference type="SAM" id="Phobius"/>
    </source>
</evidence>
<dbReference type="SUPFAM" id="SSF49899">
    <property type="entry name" value="Concanavalin A-like lectins/glucanases"/>
    <property type="match status" value="1"/>
</dbReference>
<accession>A0ABP1AGE1</accession>
<protein>
    <recommendedName>
        <fullName evidence="2">B30.2/SPRY domain-containing protein</fullName>
    </recommendedName>
</protein>
<evidence type="ECO:0000259" key="2">
    <source>
        <dbReference type="PROSITE" id="PS50188"/>
    </source>
</evidence>
<dbReference type="InterPro" id="IPR043136">
    <property type="entry name" value="B30.2/SPRY_sf"/>
</dbReference>
<dbReference type="InterPro" id="IPR013320">
    <property type="entry name" value="ConA-like_dom_sf"/>
</dbReference>
<feature type="domain" description="B30.2/SPRY" evidence="2">
    <location>
        <begin position="195"/>
        <end position="396"/>
    </location>
</feature>
<dbReference type="InterPro" id="IPR003877">
    <property type="entry name" value="SPRY_dom"/>
</dbReference>